<protein>
    <submittedName>
        <fullName evidence="1">Predicted membrane protein</fullName>
    </submittedName>
</protein>
<dbReference type="Proteomes" id="UP000000664">
    <property type="component" value="Chromosome"/>
</dbReference>
<name>A0A805ZGS6_LACGA</name>
<evidence type="ECO:0000313" key="1">
    <source>
        <dbReference type="EMBL" id="ABJ60100.1"/>
    </source>
</evidence>
<accession>A0A805ZGS6</accession>
<organism evidence="1 2">
    <name type="scientific">Lactobacillus gasseri (strain ATCC 33323 / DSM 20243 / BCRC 14619 / CIP 102991 / JCM 1131 / KCTC 3163 / NCIMB 11718 / NCTC 13722 / AM63)</name>
    <dbReference type="NCBI Taxonomy" id="324831"/>
    <lineage>
        <taxon>Bacteria</taxon>
        <taxon>Bacillati</taxon>
        <taxon>Bacillota</taxon>
        <taxon>Bacilli</taxon>
        <taxon>Lactobacillales</taxon>
        <taxon>Lactobacillaceae</taxon>
        <taxon>Lactobacillus</taxon>
    </lineage>
</organism>
<evidence type="ECO:0000313" key="2">
    <source>
        <dbReference type="Proteomes" id="UP000000664"/>
    </source>
</evidence>
<dbReference type="AlphaFoldDB" id="A0A805ZGS6"/>
<dbReference type="EMBL" id="CP000413">
    <property type="protein sequence ID" value="ABJ60100.1"/>
    <property type="molecule type" value="Genomic_DNA"/>
</dbReference>
<reference evidence="1 2" key="1">
    <citation type="journal article" date="2006" name="Proc. Natl. Acad. Sci. U.S.A.">
        <title>Comparative genomics of the lactic acid bacteria.</title>
        <authorList>
            <person name="Makarova K."/>
            <person name="Slesarev A."/>
            <person name="Wolf Y."/>
            <person name="Sorokin A."/>
            <person name="Mirkin B."/>
            <person name="Koonin E."/>
            <person name="Pavlov A."/>
            <person name="Pavlova N."/>
            <person name="Karamychev V."/>
            <person name="Polouchine N."/>
            <person name="Shakhova V."/>
            <person name="Grigoriev I."/>
            <person name="Lou Y."/>
            <person name="Rohksar D."/>
            <person name="Lucas S."/>
            <person name="Huang K."/>
            <person name="Goodstein D.M."/>
            <person name="Hawkins T."/>
            <person name="Plengvidhya V."/>
            <person name="Welker D."/>
            <person name="Hughes J."/>
            <person name="Goh Y."/>
            <person name="Benson A."/>
            <person name="Baldwin K."/>
            <person name="Lee J.H."/>
            <person name="Diaz-Muniz I."/>
            <person name="Dosti B."/>
            <person name="Smeianov V."/>
            <person name="Wechter W."/>
            <person name="Barabote R."/>
            <person name="Lorca G."/>
            <person name="Altermann E."/>
            <person name="Barrangou R."/>
            <person name="Ganesan B."/>
            <person name="Xie Y."/>
            <person name="Rawsthorne H."/>
            <person name="Tamir D."/>
            <person name="Parker C."/>
            <person name="Breidt F."/>
            <person name="Broadbent J."/>
            <person name="Hutkins R."/>
            <person name="O'Sullivan D."/>
            <person name="Steele J."/>
            <person name="Unlu G."/>
            <person name="Saier M."/>
            <person name="Klaenhammer T."/>
            <person name="Richardson P."/>
            <person name="Kozyavkin S."/>
            <person name="Weimer B."/>
            <person name="Mills D."/>
        </authorList>
    </citation>
    <scope>NUCLEOTIDE SEQUENCE [LARGE SCALE GENOMIC DNA]</scope>
    <source>
        <strain evidence="2">ATCC 33323 / DSM 20243 / BCRC 14619 / CIP 102991 / JCM 1131 / KCTC 3163 / NCIMB 11718 / NCTC 13722 / AM63</strain>
    </source>
</reference>
<gene>
    <name evidence="1" type="ordered locus">LGAS_0708</name>
</gene>
<dbReference type="KEGG" id="lga:LGAS_0708"/>
<sequence>MLFIRKIKKNAKFQINKQIAIPNSDLITNHK</sequence>
<proteinExistence type="predicted"/>